<dbReference type="InterPro" id="IPR010663">
    <property type="entry name" value="Znf_FPG/IleRS"/>
</dbReference>
<protein>
    <recommendedName>
        <fullName evidence="3">DNA-(apurinic or apyrimidinic site) lyase</fullName>
        <ecNumber evidence="3">4.2.99.18</ecNumber>
    </recommendedName>
</protein>
<keyword evidence="5" id="KW-0227">DNA damage</keyword>
<accession>C8X6E5</accession>
<dbReference type="Proteomes" id="UP000002218">
    <property type="component" value="Chromosome"/>
</dbReference>
<evidence type="ECO:0000256" key="13">
    <source>
        <dbReference type="ARBA" id="ARBA00023295"/>
    </source>
</evidence>
<dbReference type="GO" id="GO:0003690">
    <property type="term" value="F:double-stranded DNA binding"/>
    <property type="evidence" value="ECO:0007669"/>
    <property type="project" value="UniProtKB-ARBA"/>
</dbReference>
<reference evidence="18 19" key="2">
    <citation type="journal article" date="2010" name="Stand. Genomic Sci.">
        <title>Complete genome sequence of Nakamurella multipartita type strain (Y-104).</title>
        <authorList>
            <person name="Tice H."/>
            <person name="Mayilraj S."/>
            <person name="Sims D."/>
            <person name="Lapidus A."/>
            <person name="Nolan M."/>
            <person name="Lucas S."/>
            <person name="Glavina Del Rio T."/>
            <person name="Copeland A."/>
            <person name="Cheng J.F."/>
            <person name="Meincke L."/>
            <person name="Bruce D."/>
            <person name="Goodwin L."/>
            <person name="Pitluck S."/>
            <person name="Ivanova N."/>
            <person name="Mavromatis K."/>
            <person name="Ovchinnikova G."/>
            <person name="Pati A."/>
            <person name="Chen A."/>
            <person name="Palaniappan K."/>
            <person name="Land M."/>
            <person name="Hauser L."/>
            <person name="Chang Y.J."/>
            <person name="Jeffries C.D."/>
            <person name="Detter J.C."/>
            <person name="Brettin T."/>
            <person name="Rohde M."/>
            <person name="Goker M."/>
            <person name="Bristow J."/>
            <person name="Eisen J.A."/>
            <person name="Markowitz V."/>
            <person name="Hugenholtz P."/>
            <person name="Kyrpides N.C."/>
            <person name="Klenk H.P."/>
            <person name="Chen F."/>
        </authorList>
    </citation>
    <scope>NUCLEOTIDE SEQUENCE [LARGE SCALE GENOMIC DNA]</scope>
    <source>
        <strain evidence="19">ATCC 700099 / DSM 44233 / CIP 104796 / JCM 9543 / NBRC 105858 / Y-104</strain>
    </source>
</reference>
<dbReference type="InterPro" id="IPR012319">
    <property type="entry name" value="FPG_cat"/>
</dbReference>
<sequence length="282" mass="31070">MPEGHVTHRLAIGFTERLAGAPVRSTSPQGRFAEEAGEVDGHLLDAAEAYGKNLFVHFGDRAVHVHLGLAGKLAFVGDDGGGAARPITGAIRWRVENERGYADLRGPQACKLVDDAGIRSITDPLGPDPLREDADPEVGWARVRRSATPIGLLLMDQRISAGVGNIFRAEVLYRHRIDPMMQGRLLRRKEWDAIWTDLVGLMHDAVRKGRIDTVRPEHDPVAMGRAPRVDRHGGEVYVYRRADQACLVCATPVRTTTLGGRNLFWCPSCQRTSRRRVPAARG</sequence>
<dbReference type="RefSeq" id="WP_015747689.1">
    <property type="nucleotide sequence ID" value="NC_013235.1"/>
</dbReference>
<evidence type="ECO:0000256" key="3">
    <source>
        <dbReference type="ARBA" id="ARBA00012720"/>
    </source>
</evidence>
<evidence type="ECO:0000256" key="4">
    <source>
        <dbReference type="ARBA" id="ARBA00022723"/>
    </source>
</evidence>
<dbReference type="GO" id="GO:0000703">
    <property type="term" value="F:oxidized pyrimidine nucleobase lesion DNA N-glycosylase activity"/>
    <property type="evidence" value="ECO:0007669"/>
    <property type="project" value="TreeGrafter"/>
</dbReference>
<feature type="domain" description="Formamidopyrimidine-DNA glycosylase catalytic" evidence="17">
    <location>
        <begin position="2"/>
        <end position="102"/>
    </location>
</feature>
<dbReference type="InParanoid" id="C8X6E5"/>
<dbReference type="SMART" id="SM00898">
    <property type="entry name" value="Fapy_DNA_glyco"/>
    <property type="match status" value="1"/>
</dbReference>
<dbReference type="PANTHER" id="PTHR42697">
    <property type="entry name" value="ENDONUCLEASE 8"/>
    <property type="match status" value="1"/>
</dbReference>
<evidence type="ECO:0000256" key="10">
    <source>
        <dbReference type="ARBA" id="ARBA00023204"/>
    </source>
</evidence>
<organism evidence="18 19">
    <name type="scientific">Nakamurella multipartita (strain ATCC 700099 / DSM 44233 / CIP 104796 / JCM 9543 / NBRC 105858 / Y-104)</name>
    <name type="common">Microsphaera multipartita</name>
    <dbReference type="NCBI Taxonomy" id="479431"/>
    <lineage>
        <taxon>Bacteria</taxon>
        <taxon>Bacillati</taxon>
        <taxon>Actinomycetota</taxon>
        <taxon>Actinomycetes</taxon>
        <taxon>Nakamurellales</taxon>
        <taxon>Nakamurellaceae</taxon>
        <taxon>Nakamurella</taxon>
    </lineage>
</organism>
<comment type="similarity">
    <text evidence="2">Belongs to the FPG family.</text>
</comment>
<dbReference type="InterPro" id="IPR015887">
    <property type="entry name" value="DNA_glyclase_Znf_dom_DNA_BS"/>
</dbReference>
<comment type="catalytic activity">
    <reaction evidence="14">
        <text>2'-deoxyribonucleotide-(2'-deoxyribose 5'-phosphate)-2'-deoxyribonucleotide-DNA = a 3'-end 2'-deoxyribonucleotide-(2,3-dehydro-2,3-deoxyribose 5'-phosphate)-DNA + a 5'-end 5'-phospho-2'-deoxyribonucleoside-DNA + H(+)</text>
        <dbReference type="Rhea" id="RHEA:66592"/>
        <dbReference type="Rhea" id="RHEA-COMP:13180"/>
        <dbReference type="Rhea" id="RHEA-COMP:16897"/>
        <dbReference type="Rhea" id="RHEA-COMP:17067"/>
        <dbReference type="ChEBI" id="CHEBI:15378"/>
        <dbReference type="ChEBI" id="CHEBI:136412"/>
        <dbReference type="ChEBI" id="CHEBI:157695"/>
        <dbReference type="ChEBI" id="CHEBI:167181"/>
        <dbReference type="EC" id="4.2.99.18"/>
    </reaction>
</comment>
<gene>
    <name evidence="18" type="ordered locus">Namu_2427</name>
</gene>
<proteinExistence type="inferred from homology"/>
<evidence type="ECO:0000256" key="6">
    <source>
        <dbReference type="ARBA" id="ARBA00022771"/>
    </source>
</evidence>
<evidence type="ECO:0000256" key="7">
    <source>
        <dbReference type="ARBA" id="ARBA00022801"/>
    </source>
</evidence>
<dbReference type="Gene3D" id="1.10.8.50">
    <property type="match status" value="1"/>
</dbReference>
<evidence type="ECO:0000256" key="14">
    <source>
        <dbReference type="ARBA" id="ARBA00044632"/>
    </source>
</evidence>
<keyword evidence="12" id="KW-0511">Multifunctional enzyme</keyword>
<dbReference type="GO" id="GO:0006979">
    <property type="term" value="P:response to oxidative stress"/>
    <property type="evidence" value="ECO:0007669"/>
    <property type="project" value="UniProtKB-ARBA"/>
</dbReference>
<reference evidence="19" key="1">
    <citation type="submission" date="2009-09" db="EMBL/GenBank/DDBJ databases">
        <title>The complete genome of Nakamurella multipartita DSM 44233.</title>
        <authorList>
            <consortium name="US DOE Joint Genome Institute (JGI-PGF)"/>
            <person name="Lucas S."/>
            <person name="Copeland A."/>
            <person name="Lapidus A."/>
            <person name="Glavina del Rio T."/>
            <person name="Dalin E."/>
            <person name="Tice H."/>
            <person name="Bruce D."/>
            <person name="Goodwin L."/>
            <person name="Pitluck S."/>
            <person name="Kyrpides N."/>
            <person name="Mavromatis K."/>
            <person name="Ivanova N."/>
            <person name="Ovchinnikova G."/>
            <person name="Sims D."/>
            <person name="Meincke L."/>
            <person name="Brettin T."/>
            <person name="Detter J.C."/>
            <person name="Han C."/>
            <person name="Larimer F."/>
            <person name="Land M."/>
            <person name="Hauser L."/>
            <person name="Markowitz V."/>
            <person name="Cheng J.-F."/>
            <person name="Hugenholtz P."/>
            <person name="Woyke T."/>
            <person name="Wu D."/>
            <person name="Klenk H.-P."/>
            <person name="Eisen J.A."/>
        </authorList>
    </citation>
    <scope>NUCLEOTIDE SEQUENCE [LARGE SCALE GENOMIC DNA]</scope>
    <source>
        <strain evidence="19">ATCC 700099 / DSM 44233 / CIP 104796 / JCM 9543 / NBRC 105858 / Y-104</strain>
    </source>
</reference>
<comment type="cofactor">
    <cofactor evidence="1">
        <name>Zn(2+)</name>
        <dbReference type="ChEBI" id="CHEBI:29105"/>
    </cofactor>
</comment>
<dbReference type="SMART" id="SM01232">
    <property type="entry name" value="H2TH"/>
    <property type="match status" value="1"/>
</dbReference>
<dbReference type="Pfam" id="PF01149">
    <property type="entry name" value="Fapy_DNA_glyco"/>
    <property type="match status" value="1"/>
</dbReference>
<dbReference type="InterPro" id="IPR035937">
    <property type="entry name" value="FPG_N"/>
</dbReference>
<dbReference type="GO" id="GO:0008534">
    <property type="term" value="F:oxidized purine nucleobase lesion DNA N-glycosylase activity"/>
    <property type="evidence" value="ECO:0007669"/>
    <property type="project" value="UniProtKB-ARBA"/>
</dbReference>
<dbReference type="InterPro" id="IPR010979">
    <property type="entry name" value="Ribosomal_uS13-like_H2TH"/>
</dbReference>
<dbReference type="InterPro" id="IPR000214">
    <property type="entry name" value="Znf_DNA_glyclase/AP_lyase"/>
</dbReference>
<keyword evidence="11 18" id="KW-0456">Lyase</keyword>
<keyword evidence="10" id="KW-0234">DNA repair</keyword>
<evidence type="ECO:0000256" key="8">
    <source>
        <dbReference type="ARBA" id="ARBA00022833"/>
    </source>
</evidence>
<evidence type="ECO:0000256" key="12">
    <source>
        <dbReference type="ARBA" id="ARBA00023268"/>
    </source>
</evidence>
<dbReference type="EC" id="4.2.99.18" evidence="3"/>
<dbReference type="FunCoup" id="C8X6E5">
    <property type="interactions" value="1"/>
</dbReference>
<dbReference type="EMBL" id="CP001737">
    <property type="protein sequence ID" value="ACV78800.1"/>
    <property type="molecule type" value="Genomic_DNA"/>
</dbReference>
<dbReference type="KEGG" id="nml:Namu_2427"/>
<evidence type="ECO:0000313" key="19">
    <source>
        <dbReference type="Proteomes" id="UP000002218"/>
    </source>
</evidence>
<keyword evidence="9 18" id="KW-0238">DNA-binding</keyword>
<evidence type="ECO:0000256" key="15">
    <source>
        <dbReference type="PROSITE-ProRule" id="PRU00391"/>
    </source>
</evidence>
<dbReference type="HOGENOM" id="CLU_038423_2_1_11"/>
<keyword evidence="19" id="KW-1185">Reference proteome</keyword>
<dbReference type="CDD" id="cd08970">
    <property type="entry name" value="AcNei1_N"/>
    <property type="match status" value="1"/>
</dbReference>
<keyword evidence="8" id="KW-0862">Zinc</keyword>
<dbReference type="Pfam" id="PF06827">
    <property type="entry name" value="zf-FPG_IleRS"/>
    <property type="match status" value="1"/>
</dbReference>
<dbReference type="PROSITE" id="PS51068">
    <property type="entry name" value="FPG_CAT"/>
    <property type="match status" value="1"/>
</dbReference>
<dbReference type="InterPro" id="IPR015886">
    <property type="entry name" value="H2TH_FPG"/>
</dbReference>
<keyword evidence="7" id="KW-0378">Hydrolase</keyword>
<evidence type="ECO:0000256" key="2">
    <source>
        <dbReference type="ARBA" id="ARBA00009409"/>
    </source>
</evidence>
<dbReference type="GO" id="GO:0003684">
    <property type="term" value="F:damaged DNA binding"/>
    <property type="evidence" value="ECO:0007669"/>
    <property type="project" value="InterPro"/>
</dbReference>
<evidence type="ECO:0000259" key="16">
    <source>
        <dbReference type="PROSITE" id="PS51066"/>
    </source>
</evidence>
<evidence type="ECO:0000256" key="11">
    <source>
        <dbReference type="ARBA" id="ARBA00023239"/>
    </source>
</evidence>
<dbReference type="GO" id="GO:0140078">
    <property type="term" value="F:class I DNA-(apurinic or apyrimidinic site) endonuclease activity"/>
    <property type="evidence" value="ECO:0007669"/>
    <property type="project" value="UniProtKB-EC"/>
</dbReference>
<dbReference type="GO" id="GO:0008270">
    <property type="term" value="F:zinc ion binding"/>
    <property type="evidence" value="ECO:0007669"/>
    <property type="project" value="UniProtKB-KW"/>
</dbReference>
<keyword evidence="4" id="KW-0479">Metal-binding</keyword>
<name>C8X6E5_NAKMY</name>
<dbReference type="SUPFAM" id="SSF46946">
    <property type="entry name" value="S13-like H2TH domain"/>
    <property type="match status" value="1"/>
</dbReference>
<feature type="domain" description="FPG-type" evidence="16">
    <location>
        <begin position="237"/>
        <end position="271"/>
    </location>
</feature>
<dbReference type="Gene3D" id="3.20.190.10">
    <property type="entry name" value="MutM-like, N-terminal"/>
    <property type="match status" value="1"/>
</dbReference>
<dbReference type="Pfam" id="PF06831">
    <property type="entry name" value="H2TH"/>
    <property type="match status" value="1"/>
</dbReference>
<dbReference type="FunFam" id="1.10.8.50:FF:000003">
    <property type="entry name" value="Formamidopyrimidine-DNA glycosylase"/>
    <property type="match status" value="1"/>
</dbReference>
<evidence type="ECO:0000256" key="1">
    <source>
        <dbReference type="ARBA" id="ARBA00001947"/>
    </source>
</evidence>
<dbReference type="OrthoDB" id="9800855at2"/>
<dbReference type="GO" id="GO:0006284">
    <property type="term" value="P:base-excision repair"/>
    <property type="evidence" value="ECO:0007669"/>
    <property type="project" value="InterPro"/>
</dbReference>
<dbReference type="AlphaFoldDB" id="C8X6E5"/>
<dbReference type="SUPFAM" id="SSF81624">
    <property type="entry name" value="N-terminal domain of MutM-like DNA repair proteins"/>
    <property type="match status" value="1"/>
</dbReference>
<evidence type="ECO:0000259" key="17">
    <source>
        <dbReference type="PROSITE" id="PS51068"/>
    </source>
</evidence>
<evidence type="ECO:0000313" key="18">
    <source>
        <dbReference type="EMBL" id="ACV78800.1"/>
    </source>
</evidence>
<dbReference type="STRING" id="479431.Namu_2427"/>
<keyword evidence="6 15" id="KW-0863">Zinc-finger</keyword>
<dbReference type="PROSITE" id="PS01242">
    <property type="entry name" value="ZF_FPG_1"/>
    <property type="match status" value="1"/>
</dbReference>
<dbReference type="PROSITE" id="PS51066">
    <property type="entry name" value="ZF_FPG_2"/>
    <property type="match status" value="1"/>
</dbReference>
<dbReference type="SUPFAM" id="SSF57716">
    <property type="entry name" value="Glucocorticoid receptor-like (DNA-binding domain)"/>
    <property type="match status" value="1"/>
</dbReference>
<evidence type="ECO:0000256" key="9">
    <source>
        <dbReference type="ARBA" id="ARBA00023125"/>
    </source>
</evidence>
<dbReference type="eggNOG" id="COG0266">
    <property type="taxonomic scope" value="Bacteria"/>
</dbReference>
<dbReference type="PANTHER" id="PTHR42697:SF3">
    <property type="entry name" value="ENDONUCLEASE 8 1"/>
    <property type="match status" value="1"/>
</dbReference>
<evidence type="ECO:0000256" key="5">
    <source>
        <dbReference type="ARBA" id="ARBA00022763"/>
    </source>
</evidence>
<keyword evidence="13" id="KW-0326">Glycosidase</keyword>